<dbReference type="PANTHER" id="PTHR31978">
    <property type="entry name" value="INTRAFLAGELLAR TRANSPORT PROTEIN 20 HOMOLOG"/>
    <property type="match status" value="1"/>
</dbReference>
<comment type="subcellular location">
    <subcellularLocation>
        <location evidence="1">Cell projection</location>
        <location evidence="1">Cilium</location>
    </subcellularLocation>
</comment>
<dbReference type="Pfam" id="PF14931">
    <property type="entry name" value="IFT20"/>
    <property type="match status" value="1"/>
</dbReference>
<keyword evidence="6" id="KW-1185">Reference proteome</keyword>
<evidence type="ECO:0000256" key="2">
    <source>
        <dbReference type="ARBA" id="ARBA00023054"/>
    </source>
</evidence>
<organism evidence="5 6">
    <name type="scientific">Paratrimastix pyriformis</name>
    <dbReference type="NCBI Taxonomy" id="342808"/>
    <lineage>
        <taxon>Eukaryota</taxon>
        <taxon>Metamonada</taxon>
        <taxon>Preaxostyla</taxon>
        <taxon>Paratrimastigidae</taxon>
        <taxon>Paratrimastix</taxon>
    </lineage>
</organism>
<proteinExistence type="predicted"/>
<accession>A0ABQ8UU25</accession>
<name>A0ABQ8UU25_9EUKA</name>
<evidence type="ECO:0000256" key="4">
    <source>
        <dbReference type="SAM" id="Coils"/>
    </source>
</evidence>
<keyword evidence="3" id="KW-0966">Cell projection</keyword>
<protein>
    <submittedName>
        <fullName evidence="5">Intraflagellar Transport Protein 20</fullName>
    </submittedName>
</protein>
<evidence type="ECO:0000313" key="6">
    <source>
        <dbReference type="Proteomes" id="UP001141327"/>
    </source>
</evidence>
<reference evidence="5" key="1">
    <citation type="journal article" date="2022" name="bioRxiv">
        <title>Genomics of Preaxostyla Flagellates Illuminates Evolutionary Transitions and the Path Towards Mitochondrial Loss.</title>
        <authorList>
            <person name="Novak L.V.F."/>
            <person name="Treitli S.C."/>
            <person name="Pyrih J."/>
            <person name="Halakuc P."/>
            <person name="Pipaliya S.V."/>
            <person name="Vacek V."/>
            <person name="Brzon O."/>
            <person name="Soukal P."/>
            <person name="Eme L."/>
            <person name="Dacks J.B."/>
            <person name="Karnkowska A."/>
            <person name="Elias M."/>
            <person name="Hampl V."/>
        </authorList>
    </citation>
    <scope>NUCLEOTIDE SEQUENCE</scope>
    <source>
        <strain evidence="5">RCP-MX</strain>
    </source>
</reference>
<dbReference type="PANTHER" id="PTHR31978:SF1">
    <property type="entry name" value="INTRAFLAGELLAR TRANSPORT PROTEIN 20 HOMOLOG"/>
    <property type="match status" value="1"/>
</dbReference>
<evidence type="ECO:0000256" key="3">
    <source>
        <dbReference type="ARBA" id="ARBA00023273"/>
    </source>
</evidence>
<gene>
    <name evidence="5" type="ORF">PAPYR_623</name>
</gene>
<evidence type="ECO:0000256" key="1">
    <source>
        <dbReference type="ARBA" id="ARBA00004138"/>
    </source>
</evidence>
<feature type="coiled-coil region" evidence="4">
    <location>
        <begin position="72"/>
        <end position="113"/>
    </location>
</feature>
<comment type="caution">
    <text evidence="5">The sequence shown here is derived from an EMBL/GenBank/DDBJ whole genome shotgun (WGS) entry which is preliminary data.</text>
</comment>
<sequence>MQVEHPVTIDEEHQIRILPVQKFADSQKLANSCKSFVEKITQFEEGIEAYSSAIEKIAQRTEAEKLKAIGQRNMLASEAENRLRKKQELEAQIAQRQAELDRLVAEADSLSKVEQEQQALIQKLVSMEV</sequence>
<dbReference type="EMBL" id="JAPMOS010000002">
    <property type="protein sequence ID" value="KAJ4462628.1"/>
    <property type="molecule type" value="Genomic_DNA"/>
</dbReference>
<dbReference type="Proteomes" id="UP001141327">
    <property type="component" value="Unassembled WGS sequence"/>
</dbReference>
<keyword evidence="2 4" id="KW-0175">Coiled coil</keyword>
<evidence type="ECO:0000313" key="5">
    <source>
        <dbReference type="EMBL" id="KAJ4462628.1"/>
    </source>
</evidence>
<dbReference type="InterPro" id="IPR028172">
    <property type="entry name" value="FT20"/>
</dbReference>